<sequence>MACAIQYYSHTKNFKIFQTFFILLAVKMAIISKKRALI</sequence>
<keyword evidence="1" id="KW-0472">Membrane</keyword>
<keyword evidence="1" id="KW-0812">Transmembrane</keyword>
<reference evidence="2" key="1">
    <citation type="journal article" date="2021" name="Proc. Natl. Acad. Sci. U.S.A.">
        <title>A Catalog of Tens of Thousands of Viruses from Human Metagenomes Reveals Hidden Associations with Chronic Diseases.</title>
        <authorList>
            <person name="Tisza M.J."/>
            <person name="Buck C.B."/>
        </authorList>
    </citation>
    <scope>NUCLEOTIDE SEQUENCE</scope>
    <source>
        <strain evidence="2">CtI8Q15</strain>
    </source>
</reference>
<proteinExistence type="predicted"/>
<evidence type="ECO:0000313" key="2">
    <source>
        <dbReference type="EMBL" id="DAF49459.1"/>
    </source>
</evidence>
<feature type="transmembrane region" description="Helical" evidence="1">
    <location>
        <begin position="16"/>
        <end position="32"/>
    </location>
</feature>
<organism evidence="2">
    <name type="scientific">Siphoviridae sp. ctI8Q15</name>
    <dbReference type="NCBI Taxonomy" id="2827832"/>
    <lineage>
        <taxon>Viruses</taxon>
        <taxon>Duplodnaviria</taxon>
        <taxon>Heunggongvirae</taxon>
        <taxon>Uroviricota</taxon>
        <taxon>Caudoviricetes</taxon>
    </lineage>
</organism>
<keyword evidence="1" id="KW-1133">Transmembrane helix</keyword>
<evidence type="ECO:0000256" key="1">
    <source>
        <dbReference type="SAM" id="Phobius"/>
    </source>
</evidence>
<protein>
    <submittedName>
        <fullName evidence="2">Uncharacterized protein</fullName>
    </submittedName>
</protein>
<accession>A0A8S5SF45</accession>
<name>A0A8S5SF45_9CAUD</name>
<dbReference type="EMBL" id="BK032582">
    <property type="protein sequence ID" value="DAF49459.1"/>
    <property type="molecule type" value="Genomic_DNA"/>
</dbReference>